<dbReference type="InterPro" id="IPR012337">
    <property type="entry name" value="RNaseH-like_sf"/>
</dbReference>
<name>A0A2H0XAT5_UNCKA</name>
<feature type="domain" description="Exonuclease" evidence="1">
    <location>
        <begin position="2"/>
        <end position="168"/>
    </location>
</feature>
<organism evidence="2 3">
    <name type="scientific">candidate division WWE3 bacterium CG08_land_8_20_14_0_20_41_10</name>
    <dbReference type="NCBI Taxonomy" id="1975085"/>
    <lineage>
        <taxon>Bacteria</taxon>
        <taxon>Katanobacteria</taxon>
    </lineage>
</organism>
<proteinExistence type="predicted"/>
<dbReference type="EMBL" id="PEYU01000095">
    <property type="protein sequence ID" value="PIS22033.1"/>
    <property type="molecule type" value="Genomic_DNA"/>
</dbReference>
<dbReference type="AlphaFoldDB" id="A0A2H0XAT5"/>
<evidence type="ECO:0000313" key="2">
    <source>
        <dbReference type="EMBL" id="PIS22033.1"/>
    </source>
</evidence>
<protein>
    <submittedName>
        <fullName evidence="2">Exonuclease</fullName>
    </submittedName>
</protein>
<keyword evidence="2" id="KW-0269">Exonuclease</keyword>
<dbReference type="InterPro" id="IPR013520">
    <property type="entry name" value="Ribonucl_H"/>
</dbReference>
<dbReference type="Gene3D" id="3.30.420.10">
    <property type="entry name" value="Ribonuclease H-like superfamily/Ribonuclease H"/>
    <property type="match status" value="1"/>
</dbReference>
<dbReference type="SMART" id="SM00479">
    <property type="entry name" value="EXOIII"/>
    <property type="match status" value="1"/>
</dbReference>
<keyword evidence="2" id="KW-0378">Hydrolase</keyword>
<dbReference type="GO" id="GO:0004527">
    <property type="term" value="F:exonuclease activity"/>
    <property type="evidence" value="ECO:0007669"/>
    <property type="project" value="UniProtKB-KW"/>
</dbReference>
<dbReference type="GO" id="GO:0003676">
    <property type="term" value="F:nucleic acid binding"/>
    <property type="evidence" value="ECO:0007669"/>
    <property type="project" value="InterPro"/>
</dbReference>
<dbReference type="SUPFAM" id="SSF53098">
    <property type="entry name" value="Ribonuclease H-like"/>
    <property type="match status" value="1"/>
</dbReference>
<comment type="caution">
    <text evidence="2">The sequence shown here is derived from an EMBL/GenBank/DDBJ whole genome shotgun (WGS) entry which is preliminary data.</text>
</comment>
<evidence type="ECO:0000259" key="1">
    <source>
        <dbReference type="SMART" id="SM00479"/>
    </source>
</evidence>
<keyword evidence="2" id="KW-0540">Nuclease</keyword>
<dbReference type="InterPro" id="IPR036397">
    <property type="entry name" value="RNaseH_sf"/>
</dbReference>
<gene>
    <name evidence="2" type="ORF">COT50_04125</name>
</gene>
<accession>A0A2H0XAT5</accession>
<sequence length="175" mass="19619">MTYVMVDIEADGPIPGDYSMVALGAVLVDEKLDKTFLGLLKPISDKFVPEALAVSGYSREQTLQFDDPTRVMANFKSWLSAYVKDRPMFISDNNGFDFMFVCWYFHHFLGDNPFGHSSTNLGSLYKGLVKNTRKNFKHLRQTQHTHNPVDDAMGNAEAFLQMAKDAGLGILPTSD</sequence>
<reference evidence="3" key="1">
    <citation type="submission" date="2017-09" db="EMBL/GenBank/DDBJ databases">
        <title>Depth-based differentiation of microbial function through sediment-hosted aquifers and enrichment of novel symbionts in the deep terrestrial subsurface.</title>
        <authorList>
            <person name="Probst A.J."/>
            <person name="Ladd B."/>
            <person name="Jarett J.K."/>
            <person name="Geller-Mcgrath D.E."/>
            <person name="Sieber C.M.K."/>
            <person name="Emerson J.B."/>
            <person name="Anantharaman K."/>
            <person name="Thomas B.C."/>
            <person name="Malmstrom R."/>
            <person name="Stieglmeier M."/>
            <person name="Klingl A."/>
            <person name="Woyke T."/>
            <person name="Ryan C.M."/>
            <person name="Banfield J.F."/>
        </authorList>
    </citation>
    <scope>NUCLEOTIDE SEQUENCE [LARGE SCALE GENOMIC DNA]</scope>
</reference>
<dbReference type="Proteomes" id="UP000231252">
    <property type="component" value="Unassembled WGS sequence"/>
</dbReference>
<evidence type="ECO:0000313" key="3">
    <source>
        <dbReference type="Proteomes" id="UP000231252"/>
    </source>
</evidence>